<dbReference type="CDD" id="cd08504">
    <property type="entry name" value="PBP2_OppA"/>
    <property type="match status" value="1"/>
</dbReference>
<reference evidence="7 10" key="1">
    <citation type="submission" date="2021-06" db="EMBL/GenBank/DDBJ databases">
        <title>Collection of gut derived symbiotic bacterial strains cultured from healthy donors.</title>
        <authorList>
            <person name="Lin H."/>
            <person name="Littmann E."/>
            <person name="Pamer E.G."/>
        </authorList>
    </citation>
    <scope>NUCLEOTIDE SEQUENCE</scope>
    <source>
        <strain evidence="8 10">MSK.21.70</strain>
        <strain evidence="7">MSK.21.82</strain>
    </source>
</reference>
<dbReference type="FunFam" id="3.90.76.10:FF:000001">
    <property type="entry name" value="Oligopeptide ABC transporter substrate-binding protein"/>
    <property type="match status" value="1"/>
</dbReference>
<dbReference type="AlphaFoldDB" id="A0AAW4MQT3"/>
<dbReference type="EMBL" id="JAHOEF010000022">
    <property type="protein sequence ID" value="MBV3382565.1"/>
    <property type="molecule type" value="Genomic_DNA"/>
</dbReference>
<dbReference type="PANTHER" id="PTHR30290:SF10">
    <property type="entry name" value="PERIPLASMIC OLIGOPEPTIDE-BINDING PROTEIN-RELATED"/>
    <property type="match status" value="1"/>
</dbReference>
<gene>
    <name evidence="7" type="ORF">KSV97_04815</name>
    <name evidence="8" type="ORF">KSW06_05180</name>
</gene>
<evidence type="ECO:0000313" key="9">
    <source>
        <dbReference type="Proteomes" id="UP001196408"/>
    </source>
</evidence>
<feature type="chain" id="PRO_5043688925" evidence="5">
    <location>
        <begin position="22"/>
        <end position="539"/>
    </location>
</feature>
<dbReference type="PROSITE" id="PS51257">
    <property type="entry name" value="PROKAR_LIPOPROTEIN"/>
    <property type="match status" value="1"/>
</dbReference>
<keyword evidence="4 5" id="KW-0732">Signal</keyword>
<evidence type="ECO:0000256" key="5">
    <source>
        <dbReference type="SAM" id="SignalP"/>
    </source>
</evidence>
<comment type="subcellular location">
    <subcellularLocation>
        <location evidence="1">Cell envelope</location>
    </subcellularLocation>
</comment>
<evidence type="ECO:0000256" key="2">
    <source>
        <dbReference type="ARBA" id="ARBA00005695"/>
    </source>
</evidence>
<dbReference type="GO" id="GO:0015833">
    <property type="term" value="P:peptide transport"/>
    <property type="evidence" value="ECO:0007669"/>
    <property type="project" value="TreeGrafter"/>
</dbReference>
<dbReference type="Pfam" id="PF00496">
    <property type="entry name" value="SBP_bac_5"/>
    <property type="match status" value="1"/>
</dbReference>
<dbReference type="InterPro" id="IPR039424">
    <property type="entry name" value="SBP_5"/>
</dbReference>
<evidence type="ECO:0000256" key="4">
    <source>
        <dbReference type="ARBA" id="ARBA00022729"/>
    </source>
</evidence>
<dbReference type="InterPro" id="IPR000914">
    <property type="entry name" value="SBP_5_dom"/>
</dbReference>
<dbReference type="EMBL" id="JAHOEL010000024">
    <property type="protein sequence ID" value="MBV3392658.1"/>
    <property type="molecule type" value="Genomic_DNA"/>
</dbReference>
<evidence type="ECO:0000313" key="7">
    <source>
        <dbReference type="EMBL" id="MBV3382565.1"/>
    </source>
</evidence>
<evidence type="ECO:0000313" key="10">
    <source>
        <dbReference type="Proteomes" id="UP001197492"/>
    </source>
</evidence>
<feature type="domain" description="Solute-binding protein family 5" evidence="6">
    <location>
        <begin position="74"/>
        <end position="460"/>
    </location>
</feature>
<dbReference type="Proteomes" id="UP001197492">
    <property type="component" value="Unassembled WGS sequence"/>
</dbReference>
<sequence>MKTGKTVKVLLTAATAAGMLAGCGSKTDTDTFRFASELDIQGMDSTVVDDGMSFNAIHAITDGLTAVNEKGKTAPAIAKSWDVSDDGKTYTFHLRDAKWTNGDKVTANDFVYSWRKIIKDAGNYAYMLGSGGASVKNADALMELGANATDEQMATLGVTAKDDQTLVVELENKVPYFTDLMAFPCYFPQNEKFVEKCGKNYGTKPEYTLSNGAYKMTKWVKGNKATFTKNDKYYDAKTVATKNLEMYLVQDPKTAAQNFDNGKVDYATINSTLVDKYKGKDTFTTFNEGYLFYLQLNFKNDTVANKNVREALAYAINRKDLCENVLKDGSKGATGFIPSQLSTSPAGKDFRDDADKYVSYDQKKAQEYLDAAKKELGTDTITIDLLYGTDESPMDTMAEYLQGSFSKLKGLKVNMVATVKKDRIYNREANGNFQVVCTRWGPDYADPTTYLNLALTDNSNNYGKYANAKFDALMEQIQKESDLTKRWDLMIQAEKVMMEDMAYIPVFEKGSAALKAKNVKGLVVVPVGTPYTFKYVKLK</sequence>
<dbReference type="GO" id="GO:0030288">
    <property type="term" value="C:outer membrane-bounded periplasmic space"/>
    <property type="evidence" value="ECO:0007669"/>
    <property type="project" value="UniProtKB-ARBA"/>
</dbReference>
<comment type="caution">
    <text evidence="7">The sequence shown here is derived from an EMBL/GenBank/DDBJ whole genome shotgun (WGS) entry which is preliminary data.</text>
</comment>
<keyword evidence="10" id="KW-1185">Reference proteome</keyword>
<evidence type="ECO:0000256" key="3">
    <source>
        <dbReference type="ARBA" id="ARBA00022448"/>
    </source>
</evidence>
<evidence type="ECO:0000259" key="6">
    <source>
        <dbReference type="Pfam" id="PF00496"/>
    </source>
</evidence>
<dbReference type="Proteomes" id="UP001196408">
    <property type="component" value="Unassembled WGS sequence"/>
</dbReference>
<dbReference type="GO" id="GO:1904680">
    <property type="term" value="F:peptide transmembrane transporter activity"/>
    <property type="evidence" value="ECO:0007669"/>
    <property type="project" value="TreeGrafter"/>
</dbReference>
<keyword evidence="3" id="KW-0813">Transport</keyword>
<dbReference type="FunFam" id="3.10.105.10:FF:000001">
    <property type="entry name" value="Oligopeptide ABC transporter, oligopeptide-binding protein"/>
    <property type="match status" value="1"/>
</dbReference>
<evidence type="ECO:0000313" key="8">
    <source>
        <dbReference type="EMBL" id="MBV3392658.1"/>
    </source>
</evidence>
<dbReference type="PANTHER" id="PTHR30290">
    <property type="entry name" value="PERIPLASMIC BINDING COMPONENT OF ABC TRANSPORTER"/>
    <property type="match status" value="1"/>
</dbReference>
<dbReference type="RefSeq" id="WP_217747452.1">
    <property type="nucleotide sequence ID" value="NZ_JAHOEB010000024.1"/>
</dbReference>
<feature type="signal peptide" evidence="5">
    <location>
        <begin position="1"/>
        <end position="21"/>
    </location>
</feature>
<evidence type="ECO:0000256" key="1">
    <source>
        <dbReference type="ARBA" id="ARBA00004196"/>
    </source>
</evidence>
<comment type="similarity">
    <text evidence="2">Belongs to the bacterial solute-binding protein 5 family.</text>
</comment>
<dbReference type="InterPro" id="IPR030678">
    <property type="entry name" value="Peptide/Ni-bd"/>
</dbReference>
<organism evidence="7 9">
    <name type="scientific">Catenibacterium mitsuokai</name>
    <dbReference type="NCBI Taxonomy" id="100886"/>
    <lineage>
        <taxon>Bacteria</taxon>
        <taxon>Bacillati</taxon>
        <taxon>Bacillota</taxon>
        <taxon>Erysipelotrichia</taxon>
        <taxon>Erysipelotrichales</taxon>
        <taxon>Coprobacillaceae</taxon>
        <taxon>Catenibacterium</taxon>
    </lineage>
</organism>
<proteinExistence type="inferred from homology"/>
<accession>A0AAW4MQT3</accession>
<name>A0AAW4MQT3_9FIRM</name>
<protein>
    <submittedName>
        <fullName evidence="7">Peptide ABC transporter substrate-binding protein</fullName>
    </submittedName>
</protein>
<dbReference type="PIRSF" id="PIRSF002741">
    <property type="entry name" value="MppA"/>
    <property type="match status" value="1"/>
</dbReference>